<evidence type="ECO:0000313" key="2">
    <source>
        <dbReference type="Proteomes" id="UP000789860"/>
    </source>
</evidence>
<reference evidence="1" key="1">
    <citation type="submission" date="2021-06" db="EMBL/GenBank/DDBJ databases">
        <authorList>
            <person name="Kallberg Y."/>
            <person name="Tangrot J."/>
            <person name="Rosling A."/>
        </authorList>
    </citation>
    <scope>NUCLEOTIDE SEQUENCE</scope>
    <source>
        <strain evidence="1">AU212A</strain>
    </source>
</reference>
<feature type="non-terminal residue" evidence="1">
    <location>
        <position position="41"/>
    </location>
</feature>
<proteinExistence type="predicted"/>
<protein>
    <submittedName>
        <fullName evidence="1">1994_t:CDS:1</fullName>
    </submittedName>
</protein>
<dbReference type="EMBL" id="CAJVPM010027710">
    <property type="protein sequence ID" value="CAG8667105.1"/>
    <property type="molecule type" value="Genomic_DNA"/>
</dbReference>
<dbReference type="Proteomes" id="UP000789860">
    <property type="component" value="Unassembled WGS sequence"/>
</dbReference>
<comment type="caution">
    <text evidence="1">The sequence shown here is derived from an EMBL/GenBank/DDBJ whole genome shotgun (WGS) entry which is preliminary data.</text>
</comment>
<keyword evidence="2" id="KW-1185">Reference proteome</keyword>
<organism evidence="1 2">
    <name type="scientific">Scutellospora calospora</name>
    <dbReference type="NCBI Taxonomy" id="85575"/>
    <lineage>
        <taxon>Eukaryota</taxon>
        <taxon>Fungi</taxon>
        <taxon>Fungi incertae sedis</taxon>
        <taxon>Mucoromycota</taxon>
        <taxon>Glomeromycotina</taxon>
        <taxon>Glomeromycetes</taxon>
        <taxon>Diversisporales</taxon>
        <taxon>Gigasporaceae</taxon>
        <taxon>Scutellospora</taxon>
    </lineage>
</organism>
<gene>
    <name evidence="1" type="ORF">SCALOS_LOCUS9239</name>
</gene>
<feature type="non-terminal residue" evidence="1">
    <location>
        <position position="1"/>
    </location>
</feature>
<name>A0ACA9NU08_9GLOM</name>
<accession>A0ACA9NU08</accession>
<evidence type="ECO:0000313" key="1">
    <source>
        <dbReference type="EMBL" id="CAG8667105.1"/>
    </source>
</evidence>
<sequence length="41" mass="4763">LQTLSISKLFQSDIKKLPKEIVEEIRFLIVIAKADTTIQYQ</sequence>